<dbReference type="RefSeq" id="WP_155172967.1">
    <property type="nucleotide sequence ID" value="NZ_BAAAFL010000014.1"/>
</dbReference>
<dbReference type="EMBL" id="SMLW01000564">
    <property type="protein sequence ID" value="MTI26123.1"/>
    <property type="molecule type" value="Genomic_DNA"/>
</dbReference>
<evidence type="ECO:0000313" key="2">
    <source>
        <dbReference type="Proteomes" id="UP000798808"/>
    </source>
</evidence>
<comment type="caution">
    <text evidence="1">The sequence shown here is derived from an EMBL/GenBank/DDBJ whole genome shotgun (WGS) entry which is preliminary data.</text>
</comment>
<sequence>MEEKYIVALKEIKTPDITDNYSLQSWKSKAINIVTRIYGKDSKQEEQINLIRFKTYPTFGSYSPRGGSKTFGGGNNAAHCQKQATEVIDGLITDIKNFGIPEKDVAVNSDKINITVNQNQSQTINIKILVDALQNELTGRQLNEVQEIIEEDMDKQEKRKKIIDKIKSFGGDIASNVIANILTNPAIYGGM</sequence>
<protein>
    <recommendedName>
        <fullName evidence="3">Peptide chain release factor 1</fullName>
    </recommendedName>
</protein>
<reference evidence="1 2" key="1">
    <citation type="submission" date="2019-02" db="EMBL/GenBank/DDBJ databases">
        <authorList>
            <person name="Goldberg S.R."/>
            <person name="Haltli B.A."/>
            <person name="Correa H."/>
            <person name="Russell K.G."/>
        </authorList>
    </citation>
    <scope>NUCLEOTIDE SEQUENCE [LARGE SCALE GENOMIC DNA]</scope>
    <source>
        <strain evidence="1 2">JCM 16186</strain>
    </source>
</reference>
<evidence type="ECO:0008006" key="3">
    <source>
        <dbReference type="Google" id="ProtNLM"/>
    </source>
</evidence>
<accession>A0ABW9RPP7</accession>
<proteinExistence type="predicted"/>
<gene>
    <name evidence="1" type="ORF">E1163_14295</name>
</gene>
<dbReference type="Proteomes" id="UP000798808">
    <property type="component" value="Unassembled WGS sequence"/>
</dbReference>
<name>A0ABW9RPP7_9BACT</name>
<evidence type="ECO:0000313" key="1">
    <source>
        <dbReference type="EMBL" id="MTI26123.1"/>
    </source>
</evidence>
<keyword evidence="2" id="KW-1185">Reference proteome</keyword>
<organism evidence="1 2">
    <name type="scientific">Fulvivirga kasyanovii</name>
    <dbReference type="NCBI Taxonomy" id="396812"/>
    <lineage>
        <taxon>Bacteria</taxon>
        <taxon>Pseudomonadati</taxon>
        <taxon>Bacteroidota</taxon>
        <taxon>Cytophagia</taxon>
        <taxon>Cytophagales</taxon>
        <taxon>Fulvivirgaceae</taxon>
        <taxon>Fulvivirga</taxon>
    </lineage>
</organism>